<feature type="transmembrane region" description="Helical" evidence="5">
    <location>
        <begin position="148"/>
        <end position="167"/>
    </location>
</feature>
<evidence type="ECO:0000313" key="7">
    <source>
        <dbReference type="EMBL" id="MCP2260159.1"/>
    </source>
</evidence>
<feature type="transmembrane region" description="Helical" evidence="5">
    <location>
        <begin position="80"/>
        <end position="105"/>
    </location>
</feature>
<evidence type="ECO:0000256" key="5">
    <source>
        <dbReference type="SAM" id="Phobius"/>
    </source>
</evidence>
<dbReference type="PANTHER" id="PTHR24421">
    <property type="entry name" value="NITRATE/NITRITE SENSOR PROTEIN NARX-RELATED"/>
    <property type="match status" value="1"/>
</dbReference>
<keyword evidence="5" id="KW-1133">Transmembrane helix</keyword>
<feature type="region of interest" description="Disordered" evidence="4">
    <location>
        <begin position="448"/>
        <end position="473"/>
    </location>
</feature>
<feature type="transmembrane region" description="Helical" evidence="5">
    <location>
        <begin position="125"/>
        <end position="142"/>
    </location>
</feature>
<accession>A0ABT1HXB8</accession>
<dbReference type="Proteomes" id="UP001205311">
    <property type="component" value="Unassembled WGS sequence"/>
</dbReference>
<dbReference type="InterPro" id="IPR003594">
    <property type="entry name" value="HATPase_dom"/>
</dbReference>
<name>A0ABT1HXB8_STRSD</name>
<dbReference type="InterPro" id="IPR007168">
    <property type="entry name" value="Phageshock_PspC_N"/>
</dbReference>
<feature type="transmembrane region" description="Helical" evidence="5">
    <location>
        <begin position="188"/>
        <end position="218"/>
    </location>
</feature>
<dbReference type="SUPFAM" id="SSF55874">
    <property type="entry name" value="ATPase domain of HSP90 chaperone/DNA topoisomerase II/histidine kinase"/>
    <property type="match status" value="1"/>
</dbReference>
<organism evidence="7 8">
    <name type="scientific">Streptoalloteichus tenebrarius (strain ATCC 17920 / DSM 40477 / JCM 4838 / CBS 697.72 / NBRC 16177 / NCIMB 11028 / NRRL B-12390 / A12253. 1 / ISP 5477)</name>
    <name type="common">Streptomyces tenebrarius</name>
    <dbReference type="NCBI Taxonomy" id="1933"/>
    <lineage>
        <taxon>Bacteria</taxon>
        <taxon>Bacillati</taxon>
        <taxon>Actinomycetota</taxon>
        <taxon>Actinomycetes</taxon>
        <taxon>Pseudonocardiales</taxon>
        <taxon>Pseudonocardiaceae</taxon>
        <taxon>Streptoalloteichus</taxon>
    </lineage>
</organism>
<evidence type="ECO:0000256" key="1">
    <source>
        <dbReference type="ARBA" id="ARBA00022679"/>
    </source>
</evidence>
<keyword evidence="3" id="KW-0902">Two-component regulatory system</keyword>
<evidence type="ECO:0000256" key="4">
    <source>
        <dbReference type="SAM" id="MobiDB-lite"/>
    </source>
</evidence>
<dbReference type="InterPro" id="IPR036890">
    <property type="entry name" value="HATPase_C_sf"/>
</dbReference>
<evidence type="ECO:0000313" key="8">
    <source>
        <dbReference type="Proteomes" id="UP001205311"/>
    </source>
</evidence>
<feature type="region of interest" description="Disordered" evidence="4">
    <location>
        <begin position="1"/>
        <end position="28"/>
    </location>
</feature>
<gene>
    <name evidence="7" type="ORF">LX15_003872</name>
</gene>
<proteinExistence type="predicted"/>
<evidence type="ECO:0000256" key="2">
    <source>
        <dbReference type="ARBA" id="ARBA00022777"/>
    </source>
</evidence>
<feature type="transmembrane region" description="Helical" evidence="5">
    <location>
        <begin position="224"/>
        <end position="249"/>
    </location>
</feature>
<dbReference type="CDD" id="cd16917">
    <property type="entry name" value="HATPase_UhpB-NarQ-NarX-like"/>
    <property type="match status" value="1"/>
</dbReference>
<keyword evidence="5" id="KW-0472">Membrane</keyword>
<dbReference type="EMBL" id="JAMTCP010000024">
    <property type="protein sequence ID" value="MCP2260159.1"/>
    <property type="molecule type" value="Genomic_DNA"/>
</dbReference>
<dbReference type="SMART" id="SM00387">
    <property type="entry name" value="HATPase_c"/>
    <property type="match status" value="1"/>
</dbReference>
<evidence type="ECO:0000259" key="6">
    <source>
        <dbReference type="SMART" id="SM00387"/>
    </source>
</evidence>
<keyword evidence="8" id="KW-1185">Reference proteome</keyword>
<reference evidence="7 8" key="1">
    <citation type="submission" date="2022-06" db="EMBL/GenBank/DDBJ databases">
        <title>Genomic Encyclopedia of Archaeal and Bacterial Type Strains, Phase II (KMG-II): from individual species to whole genera.</title>
        <authorList>
            <person name="Goeker M."/>
        </authorList>
    </citation>
    <scope>NUCLEOTIDE SEQUENCE [LARGE SCALE GENOMIC DNA]</scope>
    <source>
        <strain evidence="7 8">DSM 40477</strain>
    </source>
</reference>
<dbReference type="Gene3D" id="3.30.565.10">
    <property type="entry name" value="Histidine kinase-like ATPase, C-terminal domain"/>
    <property type="match status" value="1"/>
</dbReference>
<comment type="caution">
    <text evidence="7">The sequence shown here is derived from an EMBL/GenBank/DDBJ whole genome shotgun (WGS) entry which is preliminary data.</text>
</comment>
<protein>
    <submittedName>
        <fullName evidence="7">Phage shock protein C (PspC) family protein</fullName>
    </submittedName>
</protein>
<dbReference type="Pfam" id="PF04024">
    <property type="entry name" value="PspC"/>
    <property type="match status" value="1"/>
</dbReference>
<dbReference type="PANTHER" id="PTHR24421:SF61">
    <property type="entry name" value="OXYGEN SENSOR HISTIDINE KINASE NREB"/>
    <property type="match status" value="1"/>
</dbReference>
<keyword evidence="1" id="KW-0808">Transferase</keyword>
<dbReference type="InterPro" id="IPR050482">
    <property type="entry name" value="Sensor_HK_TwoCompSys"/>
</dbReference>
<sequence length="473" mass="49673">MSARAPGCDDASVDVEVDSATTEERREVTMPETMRWPGAGRPADEQAVGLARPPLVRRRSGRVVGGVSSGVAEHLGVPVLWVRAVFAALAALGGAGVVAYGLLWITMAPEPADAPQREESSTERMQGIGLAVLGAGLAIAAGSLTGSIGRWVIGPLGAVLVGTAVVWREADEAQRRRWLGSARSGVAGALLGGGGVSAVVRVLGGVGLVVTGIAMFLLSRVDLGAMQAAVVSVLATLVGVAVLTVPWWLRLVRDLNEERRARIRTEERAEIAAHLHDSVLQTLALIQKQPDVPREVLRLARGQERQLRAWLYGPSGYGRRGGDADGGAAGGPSGNLADAVATACGEVEDTFAIKVQQVVVGDCELDERLVALVHAAREAVVNAAKHAGVGEVSVYAEVEPERVQVYVRDRGKGFDPEAVPEDRHGLADSIRGRMERHGGAVRLRTAPGEGTEVQLEMPRSRNGTKNAAKEARA</sequence>
<dbReference type="Pfam" id="PF02518">
    <property type="entry name" value="HATPase_c"/>
    <property type="match status" value="1"/>
</dbReference>
<feature type="domain" description="Histidine kinase/HSP90-like ATPase" evidence="6">
    <location>
        <begin position="367"/>
        <end position="461"/>
    </location>
</feature>
<keyword evidence="5" id="KW-0812">Transmembrane</keyword>
<evidence type="ECO:0000256" key="3">
    <source>
        <dbReference type="ARBA" id="ARBA00023012"/>
    </source>
</evidence>
<keyword evidence="2" id="KW-0418">Kinase</keyword>